<accession>A0A9P0ZUY8</accession>
<proteinExistence type="inferred from homology"/>
<dbReference type="AlphaFoldDB" id="A0A9P0ZUY8"/>
<dbReference type="Gene3D" id="3.30.710.10">
    <property type="entry name" value="Potassium Channel Kv1.1, Chain A"/>
    <property type="match status" value="1"/>
</dbReference>
<dbReference type="InterPro" id="IPR027356">
    <property type="entry name" value="NPH3_dom"/>
</dbReference>
<protein>
    <recommendedName>
        <fullName evidence="9">Phototropic-responsive NPH3 family protein</fullName>
    </recommendedName>
</protein>
<comment type="similarity">
    <text evidence="3">Belongs to the NPH3 family.</text>
</comment>
<evidence type="ECO:0000259" key="5">
    <source>
        <dbReference type="PROSITE" id="PS50097"/>
    </source>
</evidence>
<sequence length="631" mass="70931">MACKKLGSKSDVFHLDGQEWFTSTGLPSDVTVEVGETSFHLHMFPLLSRSMLLENLIPRDSPKYGKRRVVHLHDIPGGAKAFLFVAKFCYDIKTELTAMNVVTLRCAAEYLQMREDYGEGNLIFQTENFLIEVFGSWDDSLRAVEDCEGVFHSADEIHLVSRCIESLAMKACAEPRSLTRHNSPTRALPDATSWNGLGSVSKPSNERDLSDDWWYKDVSGLKLHMYKRLIFAVTSNGMDPKRIAGSVMCYAKRYLPLDGRASVNMPVSSEHEQVTLLEEIVGLLPDQKGIIPTKFLLKLMRISMILGADPSCRDILEKRIGSQLDNAALEDILIPSIGYSAETLYDIDCVQRIVDYFMLGDSDESDSSSNELVDDQQLIPNSRELTPTTMVANLVDNYLAEVAPDVNLKLTKFLSLASLIPGYSRPLDDGIYRAIDIYLKAHPWLTDSEKEQLCRLMNCQKLSLEASTHAAQNERLPLRVIVQVLFFEQLRLRTSVSGWFFVTENLDNSQDLSRNIGPRIESGTHEISVNNPIVTVDEMRTRVSSLEKECLGMRQDIQKLVKNKGTWNSIFKMLGLRLKTTTRSGGDHHHPKTVKTPLSAKMFRNSRKVGSNGKQIKDSNGDSDKIIQSQS</sequence>
<dbReference type="PANTHER" id="PTHR32370">
    <property type="entry name" value="OS12G0117600 PROTEIN"/>
    <property type="match status" value="1"/>
</dbReference>
<evidence type="ECO:0000259" key="6">
    <source>
        <dbReference type="PROSITE" id="PS51649"/>
    </source>
</evidence>
<dbReference type="PROSITE" id="PS50097">
    <property type="entry name" value="BTB"/>
    <property type="match status" value="1"/>
</dbReference>
<gene>
    <name evidence="7" type="ORF">CEURO_LOCUS21009</name>
</gene>
<evidence type="ECO:0000313" key="8">
    <source>
        <dbReference type="Proteomes" id="UP001152484"/>
    </source>
</evidence>
<comment type="caution">
    <text evidence="7">The sequence shown here is derived from an EMBL/GenBank/DDBJ whole genome shotgun (WGS) entry which is preliminary data.</text>
</comment>
<keyword evidence="8" id="KW-1185">Reference proteome</keyword>
<dbReference type="OrthoDB" id="624345at2759"/>
<dbReference type="PROSITE" id="PS51649">
    <property type="entry name" value="NPH3"/>
    <property type="match status" value="1"/>
</dbReference>
<dbReference type="SUPFAM" id="SSF54695">
    <property type="entry name" value="POZ domain"/>
    <property type="match status" value="1"/>
</dbReference>
<keyword evidence="2" id="KW-0833">Ubl conjugation pathway</keyword>
<comment type="pathway">
    <text evidence="1">Protein modification; protein ubiquitination.</text>
</comment>
<evidence type="ECO:0008006" key="9">
    <source>
        <dbReference type="Google" id="ProtNLM"/>
    </source>
</evidence>
<feature type="region of interest" description="Disordered" evidence="4">
    <location>
        <begin position="603"/>
        <end position="631"/>
    </location>
</feature>
<feature type="compositionally biased region" description="Basic and acidic residues" evidence="4">
    <location>
        <begin position="615"/>
        <end position="625"/>
    </location>
</feature>
<dbReference type="InterPro" id="IPR043454">
    <property type="entry name" value="NPH3/RPT2-like"/>
</dbReference>
<dbReference type="Proteomes" id="UP001152484">
    <property type="component" value="Unassembled WGS sequence"/>
</dbReference>
<dbReference type="Pfam" id="PF03000">
    <property type="entry name" value="NPH3"/>
    <property type="match status" value="1"/>
</dbReference>
<dbReference type="InterPro" id="IPR000210">
    <property type="entry name" value="BTB/POZ_dom"/>
</dbReference>
<reference evidence="7" key="1">
    <citation type="submission" date="2022-07" db="EMBL/GenBank/DDBJ databases">
        <authorList>
            <person name="Macas J."/>
            <person name="Novak P."/>
            <person name="Neumann P."/>
        </authorList>
    </citation>
    <scope>NUCLEOTIDE SEQUENCE</scope>
</reference>
<feature type="domain" description="NPH3" evidence="6">
    <location>
        <begin position="212"/>
        <end position="491"/>
    </location>
</feature>
<evidence type="ECO:0000313" key="7">
    <source>
        <dbReference type="EMBL" id="CAH9116080.1"/>
    </source>
</evidence>
<dbReference type="Pfam" id="PF00651">
    <property type="entry name" value="BTB"/>
    <property type="match status" value="1"/>
</dbReference>
<feature type="compositionally biased region" description="Polar residues" evidence="4">
    <location>
        <begin position="192"/>
        <end position="203"/>
    </location>
</feature>
<feature type="domain" description="BTB" evidence="5">
    <location>
        <begin position="28"/>
        <end position="98"/>
    </location>
</feature>
<name>A0A9P0ZUY8_CUSEU</name>
<evidence type="ECO:0000256" key="2">
    <source>
        <dbReference type="ARBA" id="ARBA00022786"/>
    </source>
</evidence>
<dbReference type="InterPro" id="IPR011333">
    <property type="entry name" value="SKP1/BTB/POZ_sf"/>
</dbReference>
<dbReference type="EMBL" id="CAMAPE010000070">
    <property type="protein sequence ID" value="CAH9116080.1"/>
    <property type="molecule type" value="Genomic_DNA"/>
</dbReference>
<evidence type="ECO:0000256" key="3">
    <source>
        <dbReference type="PROSITE-ProRule" id="PRU00982"/>
    </source>
</evidence>
<feature type="region of interest" description="Disordered" evidence="4">
    <location>
        <begin position="179"/>
        <end position="207"/>
    </location>
</feature>
<evidence type="ECO:0000256" key="1">
    <source>
        <dbReference type="ARBA" id="ARBA00004906"/>
    </source>
</evidence>
<evidence type="ECO:0000256" key="4">
    <source>
        <dbReference type="SAM" id="MobiDB-lite"/>
    </source>
</evidence>
<organism evidence="7 8">
    <name type="scientific">Cuscuta europaea</name>
    <name type="common">European dodder</name>
    <dbReference type="NCBI Taxonomy" id="41803"/>
    <lineage>
        <taxon>Eukaryota</taxon>
        <taxon>Viridiplantae</taxon>
        <taxon>Streptophyta</taxon>
        <taxon>Embryophyta</taxon>
        <taxon>Tracheophyta</taxon>
        <taxon>Spermatophyta</taxon>
        <taxon>Magnoliopsida</taxon>
        <taxon>eudicotyledons</taxon>
        <taxon>Gunneridae</taxon>
        <taxon>Pentapetalae</taxon>
        <taxon>asterids</taxon>
        <taxon>lamiids</taxon>
        <taxon>Solanales</taxon>
        <taxon>Convolvulaceae</taxon>
        <taxon>Cuscuteae</taxon>
        <taxon>Cuscuta</taxon>
        <taxon>Cuscuta subgen. Cuscuta</taxon>
    </lineage>
</organism>